<dbReference type="STRING" id="1454006.AW14_13305"/>
<evidence type="ECO:0000256" key="2">
    <source>
        <dbReference type="ARBA" id="ARBA00023239"/>
    </source>
</evidence>
<dbReference type="PATRIC" id="fig|1454006.5.peg.2638"/>
<dbReference type="OrthoDB" id="7210452at2"/>
<dbReference type="SUPFAM" id="SSF48230">
    <property type="entry name" value="Chondroitin AC/alginate lyase"/>
    <property type="match status" value="1"/>
</dbReference>
<accession>A0A0C5VZJ2</accession>
<dbReference type="EMBL" id="CP007202">
    <property type="protein sequence ID" value="AJR04486.1"/>
    <property type="molecule type" value="Genomic_DNA"/>
</dbReference>
<organism evidence="4 5">
    <name type="scientific">Siansivirga zeaxanthinifaciens CC-SAMT-1</name>
    <dbReference type="NCBI Taxonomy" id="1454006"/>
    <lineage>
        <taxon>Bacteria</taxon>
        <taxon>Pseudomonadati</taxon>
        <taxon>Bacteroidota</taxon>
        <taxon>Flavobacteriia</taxon>
        <taxon>Flavobacteriales</taxon>
        <taxon>Flavobacteriaceae</taxon>
        <taxon>Siansivirga</taxon>
    </lineage>
</organism>
<evidence type="ECO:0000256" key="1">
    <source>
        <dbReference type="ARBA" id="ARBA00022729"/>
    </source>
</evidence>
<dbReference type="GO" id="GO:0042597">
    <property type="term" value="C:periplasmic space"/>
    <property type="evidence" value="ECO:0007669"/>
    <property type="project" value="InterPro"/>
</dbReference>
<protein>
    <recommendedName>
        <fullName evidence="3">Alginate lyase domain-containing protein</fullName>
    </recommendedName>
</protein>
<keyword evidence="5" id="KW-1185">Reference proteome</keyword>
<dbReference type="RefSeq" id="WP_052647514.1">
    <property type="nucleotide sequence ID" value="NZ_CP007202.1"/>
</dbReference>
<dbReference type="HOGENOM" id="CLU_031144_0_0_10"/>
<proteinExistence type="predicted"/>
<dbReference type="KEGG" id="sze:AW14_13305"/>
<dbReference type="AlphaFoldDB" id="A0A0C5VZJ2"/>
<evidence type="ECO:0000313" key="4">
    <source>
        <dbReference type="EMBL" id="AJR04486.1"/>
    </source>
</evidence>
<gene>
    <name evidence="4" type="ORF">AW14_13305</name>
</gene>
<reference evidence="4 5" key="1">
    <citation type="submission" date="2014-02" db="EMBL/GenBank/DDBJ databases">
        <authorList>
            <person name="Young C.-C."/>
            <person name="Hameed A."/>
            <person name="Huang H.-C."/>
            <person name="Shahina M."/>
        </authorList>
    </citation>
    <scope>NUCLEOTIDE SEQUENCE [LARGE SCALE GENOMIC DNA]</scope>
    <source>
        <strain evidence="4 5">CC-SAMT-1</strain>
    </source>
</reference>
<sequence length="420" mass="48029">MILNILKITSLILLVGNVEINSIEKTTTPFQNIAKPYKINDTLKTNLTVYNYSKISKVKEKIHTPQFSGLYKALIKSANKAQREGVFSVVQKTQTPPSGNKHDYLSIGPYWWPDPSKPDGLPWIRRDGEINPLTRKNTTDEAVKSDMFKNTFNLALAYFFSDKQKYAKKCLELLKVWFLNEETKMNPNLNFAQGIPGLNTGRGIGIIEFAGLTNIITAIEILELNGAMDINTSTALRDWFSAYLYWLQTSENGLFEKNTKNNHAVYYDVQVVSILMFLNRIDEAKLVLEEVKDKRITTQIEKDGKQPHELARTKALSYSTMNLKGFTQLAYFGEKLNVDLWNYQAHNGASIQMAFQFLKPYVLEDKKWDYQQIGDFEKAKTSLNNLFTFAGSIFEIPEFCKLSNAKNTSTTSLLYPCEYQ</sequence>
<evidence type="ECO:0000259" key="3">
    <source>
        <dbReference type="Pfam" id="PF05426"/>
    </source>
</evidence>
<feature type="domain" description="Alginate lyase" evidence="3">
    <location>
        <begin position="89"/>
        <end position="368"/>
    </location>
</feature>
<dbReference type="Gene3D" id="1.50.10.100">
    <property type="entry name" value="Chondroitin AC/alginate lyase"/>
    <property type="match status" value="1"/>
</dbReference>
<evidence type="ECO:0000313" key="5">
    <source>
        <dbReference type="Proteomes" id="UP000032229"/>
    </source>
</evidence>
<dbReference type="InterPro" id="IPR008397">
    <property type="entry name" value="Alginate_lyase_dom"/>
</dbReference>
<dbReference type="Pfam" id="PF05426">
    <property type="entry name" value="Alginate_lyase"/>
    <property type="match status" value="1"/>
</dbReference>
<keyword evidence="1" id="KW-0732">Signal</keyword>
<dbReference type="Proteomes" id="UP000032229">
    <property type="component" value="Chromosome"/>
</dbReference>
<name>A0A0C5VZJ2_9FLAO</name>
<dbReference type="GO" id="GO:0016829">
    <property type="term" value="F:lyase activity"/>
    <property type="evidence" value="ECO:0007669"/>
    <property type="project" value="UniProtKB-KW"/>
</dbReference>
<dbReference type="InterPro" id="IPR008929">
    <property type="entry name" value="Chondroitin_lyas"/>
</dbReference>
<keyword evidence="2" id="KW-0456">Lyase</keyword>